<dbReference type="InterPro" id="IPR051144">
    <property type="entry name" value="Formin_homology_domain"/>
</dbReference>
<feature type="region of interest" description="Disordered" evidence="2">
    <location>
        <begin position="964"/>
        <end position="1023"/>
    </location>
</feature>
<protein>
    <submittedName>
        <fullName evidence="3">Uncharacterized protein</fullName>
    </submittedName>
</protein>
<dbReference type="Proteomes" id="UP000054988">
    <property type="component" value="Unassembled WGS sequence"/>
</dbReference>
<feature type="compositionally biased region" description="Low complexity" evidence="2">
    <location>
        <begin position="1100"/>
        <end position="1118"/>
    </location>
</feature>
<evidence type="ECO:0000313" key="4">
    <source>
        <dbReference type="Proteomes" id="UP000054988"/>
    </source>
</evidence>
<evidence type="ECO:0000256" key="1">
    <source>
        <dbReference type="SAM" id="Coils"/>
    </source>
</evidence>
<feature type="compositionally biased region" description="Pro residues" evidence="2">
    <location>
        <begin position="484"/>
        <end position="498"/>
    </location>
</feature>
<name>A0A0W0FP25_MONRR</name>
<feature type="compositionally biased region" description="Basic and acidic residues" evidence="2">
    <location>
        <begin position="688"/>
        <end position="703"/>
    </location>
</feature>
<sequence length="1134" mass="122485">MLDDSHPLTIEIDSLRSAVARFQDEAHSASVKLQRFSFDTSTTQDRLVHLERENELLRHEISNLRANPHPDTLSESHPAVQQSAQLTLALRRLSDKLTITEEALLTRTTELVSATHEATKCRAAMEGAYALSAQMRGREEEAKIRERELEMQLRKAREEAKMSDIVVKEYADLVRSLDAKSRNPSGTSNDQLADGLSEGKLGLQRLFNDFTTEVETLSARVTHLQGQIVDAEKRVEAERKAGETERLLLAQTQHELEKLKLEDKSAAKMVSRYMQFSQTSTNTLQNSLSTLKTRHATTIDTLTAQITTLTHQLHVADATSDKLRTTLDELGGDIMREAFGRRREIALRLRLVTREQILNDGLERLVRRVSEALDRSPEHAAVLQKILGDARGLLASINGEEFSDGTEGSLARVIAAESAVRGLVEELRVETTKRMQIETRRSGGMINGHVNGHPQHNGALRVEEREKGLPEVPPPSLPASLPTSPKPRSPAPGSPSPVPVSALGSSPSRLEPTPPASVPILVPPPHASLTLAVQDDTSPRSGFASPTSPILGTEEISVPNPKSISSVSSVVSPEELQLPELEPILSTAMEEISQAPVAGSSASVEPIAGDDAIAVPAEEISQAEIAQPIASSSTSVEPPAGEDKVQVATSGASSTHPFIEDTTSPSDLHVLQVGDVSTSHSANAEPEDAAHIHADSDVSHTQDSESSDTLHTAPDVHVLRVVDSTTSSSSVSPNMVRFDANQIQDFETSTTYQTARASSSLSPNIAHAEAEAEDGSDVPQTQISERTPVSDPAPASPYLSPDITPPSIPDVQTVEPDSPHPLLAELTRISQRYSDIQRSFRDCHLSLEELKKSTSSSLAHIQIALDRLDDYTEDARVELEIRITDEELLTQGYETMLSVPGALSTSASGRGHVRNSSQDSIAPTPTLGELEVQIQAFTASAEKAQQVFEKKLADVQHDIARLKQVVHDPNSSLSLSPEPVAEPEPEPPTQNTGWGSWTRMIPSSSRPSSPVPTSPPTFGNVMTTPRLRHASSIQRLKQQQQQQQALGREDPFAGLGLKVAMPSRVVSLSHGHSPTSPQGGQRNRTVSLLGLGGGMGMTRSASGSFGSPSGKSMSRSSSHNFTSDRLEDSDGEVE</sequence>
<feature type="compositionally biased region" description="Polar residues" evidence="2">
    <location>
        <begin position="778"/>
        <end position="787"/>
    </location>
</feature>
<feature type="compositionally biased region" description="Polar residues" evidence="2">
    <location>
        <begin position="1070"/>
        <end position="1086"/>
    </location>
</feature>
<dbReference type="eggNOG" id="ENOG502S00B">
    <property type="taxonomic scope" value="Eukaryota"/>
</dbReference>
<proteinExistence type="predicted"/>
<gene>
    <name evidence="3" type="ORF">WG66_9376</name>
</gene>
<feature type="compositionally biased region" description="Pro residues" evidence="2">
    <location>
        <begin position="512"/>
        <end position="526"/>
    </location>
</feature>
<feature type="region of interest" description="Disordered" evidence="2">
    <location>
        <begin position="1067"/>
        <end position="1134"/>
    </location>
</feature>
<feature type="region of interest" description="Disordered" evidence="2">
    <location>
        <begin position="465"/>
        <end position="566"/>
    </location>
</feature>
<reference evidence="3 4" key="1">
    <citation type="submission" date="2015-12" db="EMBL/GenBank/DDBJ databases">
        <title>Draft genome sequence of Moniliophthora roreri, the causal agent of frosty pod rot of cacao.</title>
        <authorList>
            <person name="Aime M.C."/>
            <person name="Diaz-Valderrama J.R."/>
            <person name="Kijpornyongpan T."/>
            <person name="Phillips-Mora W."/>
        </authorList>
    </citation>
    <scope>NUCLEOTIDE SEQUENCE [LARGE SCALE GENOMIC DNA]</scope>
    <source>
        <strain evidence="3 4">MCA 2952</strain>
    </source>
</reference>
<feature type="region of interest" description="Disordered" evidence="2">
    <location>
        <begin position="613"/>
        <end position="716"/>
    </location>
</feature>
<organism evidence="3 4">
    <name type="scientific">Moniliophthora roreri</name>
    <name type="common">Frosty pod rot fungus</name>
    <name type="synonym">Monilia roreri</name>
    <dbReference type="NCBI Taxonomy" id="221103"/>
    <lineage>
        <taxon>Eukaryota</taxon>
        <taxon>Fungi</taxon>
        <taxon>Dikarya</taxon>
        <taxon>Basidiomycota</taxon>
        <taxon>Agaricomycotina</taxon>
        <taxon>Agaricomycetes</taxon>
        <taxon>Agaricomycetidae</taxon>
        <taxon>Agaricales</taxon>
        <taxon>Marasmiineae</taxon>
        <taxon>Marasmiaceae</taxon>
        <taxon>Moniliophthora</taxon>
    </lineage>
</organism>
<accession>A0A0W0FP25</accession>
<dbReference type="PANTHER" id="PTHR45733">
    <property type="entry name" value="FORMIN-J"/>
    <property type="match status" value="1"/>
</dbReference>
<dbReference type="AlphaFoldDB" id="A0A0W0FP25"/>
<feature type="compositionally biased region" description="Polar residues" evidence="2">
    <location>
        <begin position="647"/>
        <end position="666"/>
    </location>
</feature>
<evidence type="ECO:0000313" key="3">
    <source>
        <dbReference type="EMBL" id="KTB38061.1"/>
    </source>
</evidence>
<keyword evidence="1" id="KW-0175">Coiled coil</keyword>
<feature type="compositionally biased region" description="Polar residues" evidence="2">
    <location>
        <begin position="535"/>
        <end position="550"/>
    </location>
</feature>
<comment type="caution">
    <text evidence="3">The sequence shown here is derived from an EMBL/GenBank/DDBJ whole genome shotgun (WGS) entry which is preliminary data.</text>
</comment>
<evidence type="ECO:0000256" key="2">
    <source>
        <dbReference type="SAM" id="MobiDB-lite"/>
    </source>
</evidence>
<feature type="compositionally biased region" description="Low complexity" evidence="2">
    <location>
        <begin position="557"/>
        <end position="566"/>
    </location>
</feature>
<dbReference type="EMBL" id="LATX01001785">
    <property type="protein sequence ID" value="KTB38061.1"/>
    <property type="molecule type" value="Genomic_DNA"/>
</dbReference>
<feature type="coiled-coil region" evidence="1">
    <location>
        <begin position="214"/>
        <end position="241"/>
    </location>
</feature>
<feature type="region of interest" description="Disordered" evidence="2">
    <location>
        <begin position="768"/>
        <end position="818"/>
    </location>
</feature>
<feature type="compositionally biased region" description="Low complexity" evidence="2">
    <location>
        <begin position="499"/>
        <end position="508"/>
    </location>
</feature>